<keyword evidence="5" id="KW-1185">Reference proteome</keyword>
<dbReference type="SUPFAM" id="SSF82607">
    <property type="entry name" value="YbaB-like"/>
    <property type="match status" value="1"/>
</dbReference>
<dbReference type="EMBL" id="CP019454">
    <property type="protein sequence ID" value="AUW92723.1"/>
    <property type="molecule type" value="Genomic_DNA"/>
</dbReference>
<dbReference type="PANTHER" id="PTHR33449:SF1">
    <property type="entry name" value="NUCLEOID-ASSOCIATED PROTEIN YBAB"/>
    <property type="match status" value="1"/>
</dbReference>
<proteinExistence type="inferred from homology"/>
<accession>A0ABM6RMZ5</accession>
<evidence type="ECO:0000313" key="4">
    <source>
        <dbReference type="EMBL" id="AUW92723.1"/>
    </source>
</evidence>
<comment type="similarity">
    <text evidence="2">Belongs to the YbaB/EbfC family.</text>
</comment>
<sequence>MMGFNPNNMQKMMKQVQKMQADMARVQEELQTETVEVEIGGVIKAVFNGHGEIQSITISPEAVDPNDVEMLQDMILAAVRQGHAKSQELASTRLNDVTKGMNIPNIPGLM</sequence>
<evidence type="ECO:0000313" key="5">
    <source>
        <dbReference type="Proteomes" id="UP000325292"/>
    </source>
</evidence>
<dbReference type="Proteomes" id="UP000325292">
    <property type="component" value="Chromosome"/>
</dbReference>
<organism evidence="4 5">
    <name type="scientific">Sulfobacillus thermotolerans</name>
    <dbReference type="NCBI Taxonomy" id="338644"/>
    <lineage>
        <taxon>Bacteria</taxon>
        <taxon>Bacillati</taxon>
        <taxon>Bacillota</taxon>
        <taxon>Clostridia</taxon>
        <taxon>Eubacteriales</taxon>
        <taxon>Clostridiales Family XVII. Incertae Sedis</taxon>
        <taxon>Sulfobacillus</taxon>
    </lineage>
</organism>
<dbReference type="NCBIfam" id="TIGR00103">
    <property type="entry name" value="DNA_YbaB_EbfC"/>
    <property type="match status" value="1"/>
</dbReference>
<name>A0ABM6RMZ5_9FIRM</name>
<dbReference type="Pfam" id="PF02575">
    <property type="entry name" value="YbaB_DNA_bd"/>
    <property type="match status" value="1"/>
</dbReference>
<reference evidence="4 5" key="1">
    <citation type="journal article" date="2019" name="Sci. Rep.">
        <title>Sulfobacillus thermotolerans: new insights into resistance and metabolic capacities of acidophilic chemolithotrophs.</title>
        <authorList>
            <person name="Panyushkina A.E."/>
            <person name="Babenko V.V."/>
            <person name="Nikitina A.S."/>
            <person name="Selezneva O.V."/>
            <person name="Tsaplina I.A."/>
            <person name="Letarova M.A."/>
            <person name="Kostryukova E.S."/>
            <person name="Letarov A.V."/>
        </authorList>
    </citation>
    <scope>NUCLEOTIDE SEQUENCE [LARGE SCALE GENOMIC DNA]</scope>
    <source>
        <strain evidence="4 5">Kr1</strain>
    </source>
</reference>
<dbReference type="InterPro" id="IPR036894">
    <property type="entry name" value="YbaB-like_sf"/>
</dbReference>
<keyword evidence="2" id="KW-0963">Cytoplasm</keyword>
<evidence type="ECO:0000256" key="1">
    <source>
        <dbReference type="ARBA" id="ARBA00023125"/>
    </source>
</evidence>
<dbReference type="InterPro" id="IPR004401">
    <property type="entry name" value="YbaB/EbfC"/>
</dbReference>
<keyword evidence="1 2" id="KW-0238">DNA-binding</keyword>
<evidence type="ECO:0000256" key="2">
    <source>
        <dbReference type="HAMAP-Rule" id="MF_00274"/>
    </source>
</evidence>
<dbReference type="PIRSF" id="PIRSF004555">
    <property type="entry name" value="UCP004555"/>
    <property type="match status" value="1"/>
</dbReference>
<comment type="subunit">
    <text evidence="2">Homodimer.</text>
</comment>
<feature type="coiled-coil region" evidence="3">
    <location>
        <begin position="9"/>
        <end position="36"/>
    </location>
</feature>
<dbReference type="HAMAP" id="MF_00274">
    <property type="entry name" value="DNA_YbaB_EbfC"/>
    <property type="match status" value="1"/>
</dbReference>
<evidence type="ECO:0000256" key="3">
    <source>
        <dbReference type="SAM" id="Coils"/>
    </source>
</evidence>
<keyword evidence="3" id="KW-0175">Coiled coil</keyword>
<dbReference type="PANTHER" id="PTHR33449">
    <property type="entry name" value="NUCLEOID-ASSOCIATED PROTEIN YBAB"/>
    <property type="match status" value="1"/>
</dbReference>
<protein>
    <recommendedName>
        <fullName evidence="2">Nucleoid-associated protein BXT84_01085</fullName>
    </recommendedName>
</protein>
<dbReference type="Gene3D" id="3.30.1310.10">
    <property type="entry name" value="Nucleoid-associated protein YbaB-like domain"/>
    <property type="match status" value="1"/>
</dbReference>
<comment type="function">
    <text evidence="2">Binds to DNA and alters its conformation. May be involved in regulation of gene expression, nucleoid organization and DNA protection.</text>
</comment>
<gene>
    <name evidence="4" type="ORF">BXT84_01085</name>
</gene>
<comment type="subcellular location">
    <subcellularLocation>
        <location evidence="2">Cytoplasm</location>
        <location evidence="2">Nucleoid</location>
    </subcellularLocation>
</comment>